<dbReference type="SUPFAM" id="SSF48452">
    <property type="entry name" value="TPR-like"/>
    <property type="match status" value="1"/>
</dbReference>
<evidence type="ECO:0000313" key="1">
    <source>
        <dbReference type="EMBL" id="ASD27354.1"/>
    </source>
</evidence>
<dbReference type="RefSeq" id="WP_088411040.1">
    <property type="nucleotide sequence ID" value="NZ_CP021995.1"/>
</dbReference>
<protein>
    <submittedName>
        <fullName evidence="1">Uncharacterized protein</fullName>
    </submittedName>
</protein>
<dbReference type="InterPro" id="IPR011990">
    <property type="entry name" value="TPR-like_helical_dom_sf"/>
</dbReference>
<gene>
    <name evidence="1" type="ORF">CD943_10935</name>
</gene>
<evidence type="ECO:0000313" key="2">
    <source>
        <dbReference type="Proteomes" id="UP000197024"/>
    </source>
</evidence>
<name>A0A1Z3LYS5_BREDI</name>
<dbReference type="AlphaFoldDB" id="A0A1Z3LYS5"/>
<dbReference type="SMART" id="SM00028">
    <property type="entry name" value="TPR"/>
    <property type="match status" value="2"/>
</dbReference>
<reference evidence="1 2" key="1">
    <citation type="submission" date="2017-06" db="EMBL/GenBank/DDBJ databases">
        <title>Biodegradation of gentamicin by bacterial consortia AMQD4 in synthetic medium and raw gentamicin sewage.</title>
        <authorList>
            <person name="Chang H."/>
            <person name="Feng Y."/>
            <person name="Li Z."/>
            <person name="Xue J."/>
            <person name="Cheng D."/>
        </authorList>
    </citation>
    <scope>NUCLEOTIDE SEQUENCE [LARGE SCALE GENOMIC DNA]</scope>
    <source>
        <strain evidence="1 2">BZC3</strain>
    </source>
</reference>
<reference evidence="1 2" key="2">
    <citation type="submission" date="2017-06" db="EMBL/GenBank/DDBJ databases">
        <authorList>
            <person name="Kim H.J."/>
            <person name="Triplett B.A."/>
        </authorList>
    </citation>
    <scope>NUCLEOTIDE SEQUENCE [LARGE SCALE GENOMIC DNA]</scope>
    <source>
        <strain evidence="1 2">BZC3</strain>
    </source>
</reference>
<sequence>MINPITVMRRRAIRDLRQRARAAQAKQEWQTALRHWQTILEMDPSNVNAALQSANMHNELAEYDFAKLAFERVGAIASHRIHAEAGLAGVAVRKGDWEAARDHWNATLSLMVADEKKGATQKSWPLTPAEALLHLAVSYYSLGDLAASERNLFTAFAIDPKIRRSREAWLIRARLLARHDLRASYRLLNQAHQAHPEDYSIAYEAIKAAAGCGERSSAARLAATFSVRFPNDENARALLASLGLMSAQA</sequence>
<accession>A0A1Z3LYS5</accession>
<dbReference type="Proteomes" id="UP000197024">
    <property type="component" value="Chromosome"/>
</dbReference>
<dbReference type="Gene3D" id="1.25.40.10">
    <property type="entry name" value="Tetratricopeptide repeat domain"/>
    <property type="match status" value="1"/>
</dbReference>
<organism evidence="1 2">
    <name type="scientific">Brevundimonas diminuta</name>
    <name type="common">Pseudomonas diminuta</name>
    <dbReference type="NCBI Taxonomy" id="293"/>
    <lineage>
        <taxon>Bacteria</taxon>
        <taxon>Pseudomonadati</taxon>
        <taxon>Pseudomonadota</taxon>
        <taxon>Alphaproteobacteria</taxon>
        <taxon>Caulobacterales</taxon>
        <taxon>Caulobacteraceae</taxon>
        <taxon>Brevundimonas</taxon>
    </lineage>
</organism>
<proteinExistence type="predicted"/>
<dbReference type="EMBL" id="CP021995">
    <property type="protein sequence ID" value="ASD27354.1"/>
    <property type="molecule type" value="Genomic_DNA"/>
</dbReference>
<dbReference type="InterPro" id="IPR019734">
    <property type="entry name" value="TPR_rpt"/>
</dbReference>